<evidence type="ECO:0000256" key="6">
    <source>
        <dbReference type="ARBA" id="ARBA00022723"/>
    </source>
</evidence>
<dbReference type="GO" id="GO:0016740">
    <property type="term" value="F:transferase activity"/>
    <property type="evidence" value="ECO:0007669"/>
    <property type="project" value="UniProtKB-KW"/>
</dbReference>
<name>A0A6J6E6H2_9ZZZZ</name>
<dbReference type="GO" id="GO:0046872">
    <property type="term" value="F:metal ion binding"/>
    <property type="evidence" value="ECO:0007669"/>
    <property type="project" value="UniProtKB-KW"/>
</dbReference>
<evidence type="ECO:0000256" key="8">
    <source>
        <dbReference type="ARBA" id="ARBA00022842"/>
    </source>
</evidence>
<evidence type="ECO:0000256" key="10">
    <source>
        <dbReference type="ARBA" id="ARBA00048540"/>
    </source>
</evidence>
<evidence type="ECO:0000256" key="1">
    <source>
        <dbReference type="ARBA" id="ARBA00001946"/>
    </source>
</evidence>
<evidence type="ECO:0000256" key="7">
    <source>
        <dbReference type="ARBA" id="ARBA00022827"/>
    </source>
</evidence>
<dbReference type="Pfam" id="PF02424">
    <property type="entry name" value="ApbE"/>
    <property type="match status" value="1"/>
</dbReference>
<organism evidence="12">
    <name type="scientific">freshwater metagenome</name>
    <dbReference type="NCBI Taxonomy" id="449393"/>
    <lineage>
        <taxon>unclassified sequences</taxon>
        <taxon>metagenomes</taxon>
        <taxon>ecological metagenomes</taxon>
    </lineage>
</organism>
<accession>A0A6J6E6H2</accession>
<dbReference type="EC" id="2.7.1.180" evidence="2"/>
<dbReference type="EMBL" id="CAEZTG010000114">
    <property type="protein sequence ID" value="CAB4571446.1"/>
    <property type="molecule type" value="Genomic_DNA"/>
</dbReference>
<protein>
    <recommendedName>
        <fullName evidence="3">FAD:protein FMN transferase</fullName>
        <ecNumber evidence="2">2.7.1.180</ecNumber>
    </recommendedName>
    <alternativeName>
        <fullName evidence="9">Flavin transferase</fullName>
    </alternativeName>
</protein>
<dbReference type="SUPFAM" id="SSF143631">
    <property type="entry name" value="ApbE-like"/>
    <property type="match status" value="1"/>
</dbReference>
<dbReference type="PANTHER" id="PTHR30040:SF2">
    <property type="entry name" value="FAD:PROTEIN FMN TRANSFERASE"/>
    <property type="match status" value="1"/>
</dbReference>
<dbReference type="InterPro" id="IPR003374">
    <property type="entry name" value="ApbE-like_sf"/>
</dbReference>
<dbReference type="EMBL" id="CAEZSU010000068">
    <property type="protein sequence ID" value="CAB4549754.1"/>
    <property type="molecule type" value="Genomic_DNA"/>
</dbReference>
<dbReference type="PIRSF" id="PIRSF006268">
    <property type="entry name" value="ApbE"/>
    <property type="match status" value="1"/>
</dbReference>
<comment type="catalytic activity">
    <reaction evidence="10">
        <text>L-threonyl-[protein] + FAD = FMN-L-threonyl-[protein] + AMP + H(+)</text>
        <dbReference type="Rhea" id="RHEA:36847"/>
        <dbReference type="Rhea" id="RHEA-COMP:11060"/>
        <dbReference type="Rhea" id="RHEA-COMP:11061"/>
        <dbReference type="ChEBI" id="CHEBI:15378"/>
        <dbReference type="ChEBI" id="CHEBI:30013"/>
        <dbReference type="ChEBI" id="CHEBI:57692"/>
        <dbReference type="ChEBI" id="CHEBI:74257"/>
        <dbReference type="ChEBI" id="CHEBI:456215"/>
        <dbReference type="EC" id="2.7.1.180"/>
    </reaction>
</comment>
<evidence type="ECO:0000256" key="5">
    <source>
        <dbReference type="ARBA" id="ARBA00022679"/>
    </source>
</evidence>
<dbReference type="InterPro" id="IPR024932">
    <property type="entry name" value="ApbE"/>
</dbReference>
<gene>
    <name evidence="11" type="ORF">UFOPK1495_00771</name>
    <name evidence="12" type="ORF">UFOPK1603_01194</name>
</gene>
<reference evidence="12" key="1">
    <citation type="submission" date="2020-05" db="EMBL/GenBank/DDBJ databases">
        <authorList>
            <person name="Chiriac C."/>
            <person name="Salcher M."/>
            <person name="Ghai R."/>
            <person name="Kavagutti S V."/>
        </authorList>
    </citation>
    <scope>NUCLEOTIDE SEQUENCE</scope>
</reference>
<dbReference type="AlphaFoldDB" id="A0A6J6E6H2"/>
<evidence type="ECO:0000313" key="12">
    <source>
        <dbReference type="EMBL" id="CAB4571446.1"/>
    </source>
</evidence>
<evidence type="ECO:0000256" key="2">
    <source>
        <dbReference type="ARBA" id="ARBA00011955"/>
    </source>
</evidence>
<sequence>MTVAGVVETSRAFRAMGSDCVVRVVVANGRAEPILDRVEARMHELEKRWSRFLVDSELSQLNGHSGAPVFVSRETFELVSLAIDAWRATGGLFDPTMLDALRNVGYDKTFDALAAQGPAVVDDSLTVFGGLDGVDLDARSFLVHTPPGMHLDLGGIGKGHAADLLFAQVIEDGVSGACLDFGGDIRVGGEPAEGNGWVVVVDDPFHPGQDLVSLALSEGSVTTSSRLRRKWTTTKGEAHHLLDPATAEPSESSIAAVTVLAARAAWGEAHAKAALLAGPIAGLRLIEDAGLSALLIADDGTVVTAGEFERFVVGGPTLAV</sequence>
<keyword evidence="4" id="KW-0285">Flavoprotein</keyword>
<evidence type="ECO:0000313" key="11">
    <source>
        <dbReference type="EMBL" id="CAB4549754.1"/>
    </source>
</evidence>
<evidence type="ECO:0000256" key="4">
    <source>
        <dbReference type="ARBA" id="ARBA00022630"/>
    </source>
</evidence>
<evidence type="ECO:0000256" key="3">
    <source>
        <dbReference type="ARBA" id="ARBA00016337"/>
    </source>
</evidence>
<comment type="cofactor">
    <cofactor evidence="1">
        <name>Mg(2+)</name>
        <dbReference type="ChEBI" id="CHEBI:18420"/>
    </cofactor>
</comment>
<dbReference type="PANTHER" id="PTHR30040">
    <property type="entry name" value="THIAMINE BIOSYNTHESIS LIPOPROTEIN APBE"/>
    <property type="match status" value="1"/>
</dbReference>
<keyword evidence="7" id="KW-0274">FAD</keyword>
<evidence type="ECO:0000256" key="9">
    <source>
        <dbReference type="ARBA" id="ARBA00031306"/>
    </source>
</evidence>
<proteinExistence type="predicted"/>
<keyword evidence="6" id="KW-0479">Metal-binding</keyword>
<keyword evidence="8" id="KW-0460">Magnesium</keyword>
<dbReference type="Gene3D" id="3.10.520.10">
    <property type="entry name" value="ApbE-like domains"/>
    <property type="match status" value="1"/>
</dbReference>
<keyword evidence="5" id="KW-0808">Transferase</keyword>